<organism evidence="2 3">
    <name type="scientific">Lactuca saligna</name>
    <name type="common">Willowleaf lettuce</name>
    <dbReference type="NCBI Taxonomy" id="75948"/>
    <lineage>
        <taxon>Eukaryota</taxon>
        <taxon>Viridiplantae</taxon>
        <taxon>Streptophyta</taxon>
        <taxon>Embryophyta</taxon>
        <taxon>Tracheophyta</taxon>
        <taxon>Spermatophyta</taxon>
        <taxon>Magnoliopsida</taxon>
        <taxon>eudicotyledons</taxon>
        <taxon>Gunneridae</taxon>
        <taxon>Pentapetalae</taxon>
        <taxon>asterids</taxon>
        <taxon>campanulids</taxon>
        <taxon>Asterales</taxon>
        <taxon>Asteraceae</taxon>
        <taxon>Cichorioideae</taxon>
        <taxon>Cichorieae</taxon>
        <taxon>Lactucinae</taxon>
        <taxon>Lactuca</taxon>
    </lineage>
</organism>
<keyword evidence="3" id="KW-1185">Reference proteome</keyword>
<dbReference type="Proteomes" id="UP001177003">
    <property type="component" value="Chromosome 8"/>
</dbReference>
<sequence length="462" mass="51031">MFCDVPATRKILESDRTLTPSGFSPMTVEFQAILVVVEKGKKGGRGSKKATKKDAAKEGSSEGAKTPSKKRKAPVASTDAPKRRKQNAKRRKYPISSPSQSEGERSESDSESEIHIEENHPVCTEDQGPVRNEEDKHVHNEPAILTKVPSQNHEVTPPLNDYVPSPPPSPKITTSTPITIASCHPPVSSQPPTSITVLVPIFTESTIPPKASTAPISSINISDMGANTSGFSRHVTPSISLIHTDDLYMIFGDDEDDMGRFTYSPFQFRIDSEDEASATKGELKSHHDKIDQLILASKASSSETYSKEAVESILERVIKEHATNASTMTKNTYDSSTFTANKAIQNVSAIFKAERENFVELRKEFQSDNQAFQSSTDAKISKLQEELALERKIMDALAIKEEKSPVNPLVIKKEPKCKEKLFNDEPIIDDEGDEEPDEAELKRRKTCEAELDENAHIVRKAS</sequence>
<feature type="compositionally biased region" description="Basic residues" evidence="1">
    <location>
        <begin position="42"/>
        <end position="51"/>
    </location>
</feature>
<name>A0AA36EMA1_LACSI</name>
<evidence type="ECO:0000313" key="3">
    <source>
        <dbReference type="Proteomes" id="UP001177003"/>
    </source>
</evidence>
<feature type="compositionally biased region" description="Basic residues" evidence="1">
    <location>
        <begin position="82"/>
        <end position="93"/>
    </location>
</feature>
<dbReference type="AlphaFoldDB" id="A0AA36EMA1"/>
<gene>
    <name evidence="2" type="ORF">LSALG_LOCUS37340</name>
</gene>
<protein>
    <submittedName>
        <fullName evidence="2">Uncharacterized protein</fullName>
    </submittedName>
</protein>
<feature type="compositionally biased region" description="Basic and acidic residues" evidence="1">
    <location>
        <begin position="102"/>
        <end position="120"/>
    </location>
</feature>
<evidence type="ECO:0000313" key="2">
    <source>
        <dbReference type="EMBL" id="CAI9298585.1"/>
    </source>
</evidence>
<dbReference type="EMBL" id="OX465084">
    <property type="protein sequence ID" value="CAI9298585.1"/>
    <property type="molecule type" value="Genomic_DNA"/>
</dbReference>
<feature type="compositionally biased region" description="Acidic residues" evidence="1">
    <location>
        <begin position="426"/>
        <end position="438"/>
    </location>
</feature>
<reference evidence="2" key="1">
    <citation type="submission" date="2023-04" db="EMBL/GenBank/DDBJ databases">
        <authorList>
            <person name="Vijverberg K."/>
            <person name="Xiong W."/>
            <person name="Schranz E."/>
        </authorList>
    </citation>
    <scope>NUCLEOTIDE SEQUENCE</scope>
</reference>
<evidence type="ECO:0000256" key="1">
    <source>
        <dbReference type="SAM" id="MobiDB-lite"/>
    </source>
</evidence>
<proteinExistence type="predicted"/>
<feature type="region of interest" description="Disordered" evidence="1">
    <location>
        <begin position="422"/>
        <end position="446"/>
    </location>
</feature>
<accession>A0AA36EMA1</accession>
<feature type="region of interest" description="Disordered" evidence="1">
    <location>
        <begin position="38"/>
        <end position="132"/>
    </location>
</feature>